<feature type="compositionally biased region" description="Basic residues" evidence="1">
    <location>
        <begin position="35"/>
        <end position="45"/>
    </location>
</feature>
<feature type="compositionally biased region" description="Basic and acidic residues" evidence="1">
    <location>
        <begin position="46"/>
        <end position="57"/>
    </location>
</feature>
<reference evidence="2" key="1">
    <citation type="journal article" date="2019" name="Database">
        <title>The radish genome database (RadishGD): an integrated information resource for radish genomics.</title>
        <authorList>
            <person name="Yu H.J."/>
            <person name="Baek S."/>
            <person name="Lee Y.J."/>
            <person name="Cho A."/>
            <person name="Mun J.H."/>
        </authorList>
    </citation>
    <scope>NUCLEOTIDE SEQUENCE [LARGE SCALE GENOMIC DNA]</scope>
    <source>
        <strain evidence="2">cv. WK10039</strain>
    </source>
</reference>
<protein>
    <submittedName>
        <fullName evidence="3">Uncharacterized protein LOC130512831</fullName>
    </submittedName>
</protein>
<evidence type="ECO:0000313" key="2">
    <source>
        <dbReference type="Proteomes" id="UP000504610"/>
    </source>
</evidence>
<evidence type="ECO:0000313" key="3">
    <source>
        <dbReference type="RefSeq" id="XP_056867203.1"/>
    </source>
</evidence>
<evidence type="ECO:0000256" key="1">
    <source>
        <dbReference type="SAM" id="MobiDB-lite"/>
    </source>
</evidence>
<dbReference type="KEGG" id="rsz:130512831"/>
<dbReference type="AlphaFoldDB" id="A0A9W3DUE7"/>
<reference evidence="3" key="2">
    <citation type="submission" date="2025-08" db="UniProtKB">
        <authorList>
            <consortium name="RefSeq"/>
        </authorList>
    </citation>
    <scope>IDENTIFICATION</scope>
    <source>
        <tissue evidence="3">Leaf</tissue>
    </source>
</reference>
<gene>
    <name evidence="3" type="primary">LOC130512831</name>
</gene>
<organism evidence="2 3">
    <name type="scientific">Raphanus sativus</name>
    <name type="common">Radish</name>
    <name type="synonym">Raphanus raphanistrum var. sativus</name>
    <dbReference type="NCBI Taxonomy" id="3726"/>
    <lineage>
        <taxon>Eukaryota</taxon>
        <taxon>Viridiplantae</taxon>
        <taxon>Streptophyta</taxon>
        <taxon>Embryophyta</taxon>
        <taxon>Tracheophyta</taxon>
        <taxon>Spermatophyta</taxon>
        <taxon>Magnoliopsida</taxon>
        <taxon>eudicotyledons</taxon>
        <taxon>Gunneridae</taxon>
        <taxon>Pentapetalae</taxon>
        <taxon>rosids</taxon>
        <taxon>malvids</taxon>
        <taxon>Brassicales</taxon>
        <taxon>Brassicaceae</taxon>
        <taxon>Brassiceae</taxon>
        <taxon>Raphanus</taxon>
    </lineage>
</organism>
<proteinExistence type="predicted"/>
<feature type="region of interest" description="Disordered" evidence="1">
    <location>
        <begin position="34"/>
        <end position="57"/>
    </location>
</feature>
<keyword evidence="2" id="KW-1185">Reference proteome</keyword>
<accession>A0A9W3DUE7</accession>
<dbReference type="Proteomes" id="UP000504610">
    <property type="component" value="Chromosome 5"/>
</dbReference>
<name>A0A9W3DUE7_RAPSA</name>
<dbReference type="RefSeq" id="XP_056867203.1">
    <property type="nucleotide sequence ID" value="XM_057011223.1"/>
</dbReference>
<dbReference type="GeneID" id="130512831"/>
<sequence length="127" mass="15390">MRSSRNMKKTSMWKLMAKSMRLILTMLKLMLKSRSPSKLKEKRGRGKNEQEEDEGKKEVDAEVESLFKRNKKKMKCRRKLRSRSLFKRNKKKLMLKSRSLCKSQNMDLKLYKWIRNANCWTLVERNM</sequence>